<protein>
    <submittedName>
        <fullName evidence="1">Uncharacterized protein</fullName>
    </submittedName>
</protein>
<name>A0A4Y7PQL9_9AGAM</name>
<dbReference type="Proteomes" id="UP000294933">
    <property type="component" value="Unassembled WGS sequence"/>
</dbReference>
<keyword evidence="2" id="KW-1185">Reference proteome</keyword>
<proteinExistence type="predicted"/>
<dbReference type="VEuPathDB" id="FungiDB:BD410DRAFT_539603"/>
<organism evidence="1 2">
    <name type="scientific">Rickenella mellea</name>
    <dbReference type="NCBI Taxonomy" id="50990"/>
    <lineage>
        <taxon>Eukaryota</taxon>
        <taxon>Fungi</taxon>
        <taxon>Dikarya</taxon>
        <taxon>Basidiomycota</taxon>
        <taxon>Agaricomycotina</taxon>
        <taxon>Agaricomycetes</taxon>
        <taxon>Hymenochaetales</taxon>
        <taxon>Rickenellaceae</taxon>
        <taxon>Rickenella</taxon>
    </lineage>
</organism>
<sequence>MTSSRRNGKAWCLVSATTMCISLRLSIVASIAAICCTSLLCTSRRNAVLTLFFMLYRTMHHRKHGLSRYHISDVLNRSPLRKT</sequence>
<dbReference type="AlphaFoldDB" id="A0A4Y7PQL9"/>
<gene>
    <name evidence="1" type="ORF">BD410DRAFT_539603</name>
</gene>
<evidence type="ECO:0000313" key="2">
    <source>
        <dbReference type="Proteomes" id="UP000294933"/>
    </source>
</evidence>
<dbReference type="EMBL" id="ML170217">
    <property type="protein sequence ID" value="TDL17737.1"/>
    <property type="molecule type" value="Genomic_DNA"/>
</dbReference>
<reference evidence="1 2" key="1">
    <citation type="submission" date="2018-06" db="EMBL/GenBank/DDBJ databases">
        <title>A transcriptomic atlas of mushroom development highlights an independent origin of complex multicellularity.</title>
        <authorList>
            <consortium name="DOE Joint Genome Institute"/>
            <person name="Krizsan K."/>
            <person name="Almasi E."/>
            <person name="Merenyi Z."/>
            <person name="Sahu N."/>
            <person name="Viragh M."/>
            <person name="Koszo T."/>
            <person name="Mondo S."/>
            <person name="Kiss B."/>
            <person name="Balint B."/>
            <person name="Kues U."/>
            <person name="Barry K."/>
            <person name="Hegedus J.C."/>
            <person name="Henrissat B."/>
            <person name="Johnson J."/>
            <person name="Lipzen A."/>
            <person name="Ohm R."/>
            <person name="Nagy I."/>
            <person name="Pangilinan J."/>
            <person name="Yan J."/>
            <person name="Xiong Y."/>
            <person name="Grigoriev I.V."/>
            <person name="Hibbett D.S."/>
            <person name="Nagy L.G."/>
        </authorList>
    </citation>
    <scope>NUCLEOTIDE SEQUENCE [LARGE SCALE GENOMIC DNA]</scope>
    <source>
        <strain evidence="1 2">SZMC22713</strain>
    </source>
</reference>
<evidence type="ECO:0000313" key="1">
    <source>
        <dbReference type="EMBL" id="TDL17737.1"/>
    </source>
</evidence>
<accession>A0A4Y7PQL9</accession>